<dbReference type="EMBL" id="VZTG01008767">
    <property type="protein sequence ID" value="NXA96432.1"/>
    <property type="molecule type" value="Genomic_DNA"/>
</dbReference>
<dbReference type="PANTHER" id="PTHR33064:SF37">
    <property type="entry name" value="RIBONUCLEASE H"/>
    <property type="match status" value="1"/>
</dbReference>
<reference evidence="4 5" key="1">
    <citation type="submission" date="2019-09" db="EMBL/GenBank/DDBJ databases">
        <title>Bird 10,000 Genomes (B10K) Project - Family phase.</title>
        <authorList>
            <person name="Zhang G."/>
        </authorList>
    </citation>
    <scope>NUCLEOTIDE SEQUENCE [LARGE SCALE GENOMIC DNA]</scope>
    <source>
        <strain evidence="4">B10K-DU-029-37</strain>
        <tissue evidence="4">Liver</tissue>
    </source>
</reference>
<dbReference type="InterPro" id="IPR043128">
    <property type="entry name" value="Rev_trsase/Diguanyl_cyclase"/>
</dbReference>
<feature type="non-terminal residue" evidence="4">
    <location>
        <position position="97"/>
    </location>
</feature>
<sequence length="97" mass="11260">LKQSVTPKRVQIIQYMDDLLIAGEKEEEVKKATIELLNFLGRKGLKVSKRKLQFAKREVWYLGHLIGKGYKKLSNERIEVILSLPSPKTKRDVQKLL</sequence>
<comment type="similarity">
    <text evidence="1">Belongs to the beta type-B retroviral polymerase family. HERV class-II K(HML-2) pol subfamily.</text>
</comment>
<dbReference type="PROSITE" id="PS50878">
    <property type="entry name" value="RT_POL"/>
    <property type="match status" value="1"/>
</dbReference>
<dbReference type="SUPFAM" id="SSF56672">
    <property type="entry name" value="DNA/RNA polymerases"/>
    <property type="match status" value="1"/>
</dbReference>
<accession>A0A7K8A1G7</accession>
<dbReference type="Pfam" id="PF00078">
    <property type="entry name" value="RVT_1"/>
    <property type="match status" value="1"/>
</dbReference>
<evidence type="ECO:0000259" key="3">
    <source>
        <dbReference type="PROSITE" id="PS50878"/>
    </source>
</evidence>
<organism evidence="4 5">
    <name type="scientific">Melanocharis versteri</name>
    <name type="common">Fan-tailed berrypecker</name>
    <dbReference type="NCBI Taxonomy" id="254552"/>
    <lineage>
        <taxon>Eukaryota</taxon>
        <taxon>Metazoa</taxon>
        <taxon>Chordata</taxon>
        <taxon>Craniata</taxon>
        <taxon>Vertebrata</taxon>
        <taxon>Euteleostomi</taxon>
        <taxon>Archelosauria</taxon>
        <taxon>Archosauria</taxon>
        <taxon>Dinosauria</taxon>
        <taxon>Saurischia</taxon>
        <taxon>Theropoda</taxon>
        <taxon>Coelurosauria</taxon>
        <taxon>Aves</taxon>
        <taxon>Neognathae</taxon>
        <taxon>Neoaves</taxon>
        <taxon>Telluraves</taxon>
        <taxon>Australaves</taxon>
        <taxon>Passeriformes</taxon>
        <taxon>Passeroidea</taxon>
        <taxon>Melanocharitidae</taxon>
        <taxon>Melanocharis</taxon>
    </lineage>
</organism>
<dbReference type="InterPro" id="IPR043502">
    <property type="entry name" value="DNA/RNA_pol_sf"/>
</dbReference>
<evidence type="ECO:0000313" key="5">
    <source>
        <dbReference type="Proteomes" id="UP000538725"/>
    </source>
</evidence>
<dbReference type="InterPro" id="IPR000477">
    <property type="entry name" value="RT_dom"/>
</dbReference>
<name>A0A7K8A1G7_9PASE</name>
<evidence type="ECO:0000313" key="4">
    <source>
        <dbReference type="EMBL" id="NXA96432.1"/>
    </source>
</evidence>
<feature type="domain" description="Reverse transcriptase" evidence="3">
    <location>
        <begin position="1"/>
        <end position="66"/>
    </location>
</feature>
<dbReference type="Proteomes" id="UP000538725">
    <property type="component" value="Unassembled WGS sequence"/>
</dbReference>
<keyword evidence="5" id="KW-1185">Reference proteome</keyword>
<protein>
    <recommendedName>
        <fullName evidence="2">ribonuclease H</fullName>
        <ecNumber evidence="2">3.1.26.4</ecNumber>
    </recommendedName>
</protein>
<comment type="caution">
    <text evidence="4">The sequence shown here is derived from an EMBL/GenBank/DDBJ whole genome shotgun (WGS) entry which is preliminary data.</text>
</comment>
<dbReference type="Gene3D" id="3.30.70.270">
    <property type="match status" value="1"/>
</dbReference>
<dbReference type="InterPro" id="IPR051320">
    <property type="entry name" value="Viral_Replic_Matur_Polypro"/>
</dbReference>
<dbReference type="EC" id="3.1.26.4" evidence="2"/>
<dbReference type="AlphaFoldDB" id="A0A7K8A1G7"/>
<dbReference type="PANTHER" id="PTHR33064">
    <property type="entry name" value="POL PROTEIN"/>
    <property type="match status" value="1"/>
</dbReference>
<evidence type="ECO:0000256" key="1">
    <source>
        <dbReference type="ARBA" id="ARBA00010879"/>
    </source>
</evidence>
<proteinExistence type="inferred from homology"/>
<evidence type="ECO:0000256" key="2">
    <source>
        <dbReference type="ARBA" id="ARBA00012180"/>
    </source>
</evidence>
<gene>
    <name evidence="4" type="primary">Ty3bg</name>
    <name evidence="4" type="ORF">MELVER_R15290</name>
</gene>
<feature type="non-terminal residue" evidence="4">
    <location>
        <position position="1"/>
    </location>
</feature>
<dbReference type="GO" id="GO:0004523">
    <property type="term" value="F:RNA-DNA hybrid ribonuclease activity"/>
    <property type="evidence" value="ECO:0007669"/>
    <property type="project" value="UniProtKB-EC"/>
</dbReference>